<evidence type="ECO:0000313" key="15">
    <source>
        <dbReference type="EMBL" id="QDU23654.1"/>
    </source>
</evidence>
<dbReference type="GO" id="GO:0003908">
    <property type="term" value="F:methylated-DNA-[protein]-cysteine S-methyltransferase activity"/>
    <property type="evidence" value="ECO:0007669"/>
    <property type="project" value="UniProtKB-EC"/>
</dbReference>
<protein>
    <recommendedName>
        <fullName evidence="3">methylated-DNA--[protein]-cysteine S-methyltransferase</fullName>
        <ecNumber evidence="3">2.1.1.63</ecNumber>
    </recommendedName>
</protein>
<dbReference type="GO" id="GO:0006281">
    <property type="term" value="P:DNA repair"/>
    <property type="evidence" value="ECO:0007669"/>
    <property type="project" value="UniProtKB-KW"/>
</dbReference>
<dbReference type="InterPro" id="IPR018060">
    <property type="entry name" value="HTH_AraC"/>
</dbReference>
<dbReference type="Gene3D" id="1.10.10.10">
    <property type="entry name" value="Winged helix-like DNA-binding domain superfamily/Winged helix DNA-binding domain"/>
    <property type="match status" value="1"/>
</dbReference>
<evidence type="ECO:0000313" key="16">
    <source>
        <dbReference type="Proteomes" id="UP000319576"/>
    </source>
</evidence>
<evidence type="ECO:0000256" key="3">
    <source>
        <dbReference type="ARBA" id="ARBA00011918"/>
    </source>
</evidence>
<dbReference type="Pfam" id="PF12833">
    <property type="entry name" value="HTH_18"/>
    <property type="match status" value="1"/>
</dbReference>
<dbReference type="InterPro" id="IPR014048">
    <property type="entry name" value="MethylDNA_cys_MeTrfase_DNA-bd"/>
</dbReference>
<keyword evidence="4" id="KW-0489">Methyltransferase</keyword>
<dbReference type="GO" id="GO:0008270">
    <property type="term" value="F:zinc ion binding"/>
    <property type="evidence" value="ECO:0007669"/>
    <property type="project" value="InterPro"/>
</dbReference>
<dbReference type="NCBIfam" id="NF011964">
    <property type="entry name" value="PRK15435.1"/>
    <property type="match status" value="1"/>
</dbReference>
<dbReference type="Gene3D" id="3.30.160.70">
    <property type="entry name" value="Methylated DNA-protein cysteine methyltransferase domain"/>
    <property type="match status" value="1"/>
</dbReference>
<dbReference type="PANTHER" id="PTHR10815">
    <property type="entry name" value="METHYLATED-DNA--PROTEIN-CYSTEINE METHYLTRANSFERASE"/>
    <property type="match status" value="1"/>
</dbReference>
<evidence type="ECO:0000256" key="7">
    <source>
        <dbReference type="ARBA" id="ARBA00023015"/>
    </source>
</evidence>
<dbReference type="PANTHER" id="PTHR10815:SF14">
    <property type="entry name" value="BIFUNCTIONAL TRANSCRIPTIONAL ACTIVATOR_DNA REPAIR ENZYME ADA"/>
    <property type="match status" value="1"/>
</dbReference>
<comment type="catalytic activity">
    <reaction evidence="11">
        <text>a 6-O-methyl-2'-deoxyguanosine in DNA + L-cysteinyl-[protein] = S-methyl-L-cysteinyl-[protein] + a 2'-deoxyguanosine in DNA</text>
        <dbReference type="Rhea" id="RHEA:24000"/>
        <dbReference type="Rhea" id="RHEA-COMP:10131"/>
        <dbReference type="Rhea" id="RHEA-COMP:10132"/>
        <dbReference type="Rhea" id="RHEA-COMP:11367"/>
        <dbReference type="Rhea" id="RHEA-COMP:11368"/>
        <dbReference type="ChEBI" id="CHEBI:29950"/>
        <dbReference type="ChEBI" id="CHEBI:82612"/>
        <dbReference type="ChEBI" id="CHEBI:85445"/>
        <dbReference type="ChEBI" id="CHEBI:85448"/>
        <dbReference type="EC" id="2.1.1.63"/>
    </reaction>
</comment>
<dbReference type="EC" id="2.1.1.63" evidence="3"/>
<dbReference type="FunFam" id="1.10.10.10:FF:000214">
    <property type="entry name" value="Methylated-DNA--protein-cysteine methyltransferase"/>
    <property type="match status" value="1"/>
</dbReference>
<comment type="catalytic activity">
    <reaction evidence="1">
        <text>a 4-O-methyl-thymidine in DNA + L-cysteinyl-[protein] = a thymidine in DNA + S-methyl-L-cysteinyl-[protein]</text>
        <dbReference type="Rhea" id="RHEA:53428"/>
        <dbReference type="Rhea" id="RHEA-COMP:10131"/>
        <dbReference type="Rhea" id="RHEA-COMP:10132"/>
        <dbReference type="Rhea" id="RHEA-COMP:13555"/>
        <dbReference type="Rhea" id="RHEA-COMP:13556"/>
        <dbReference type="ChEBI" id="CHEBI:29950"/>
        <dbReference type="ChEBI" id="CHEBI:82612"/>
        <dbReference type="ChEBI" id="CHEBI:137386"/>
        <dbReference type="ChEBI" id="CHEBI:137387"/>
        <dbReference type="EC" id="2.1.1.63"/>
    </reaction>
</comment>
<dbReference type="InterPro" id="IPR001497">
    <property type="entry name" value="MethylDNA_cys_MeTrfase_AS"/>
</dbReference>
<dbReference type="InterPro" id="IPR036217">
    <property type="entry name" value="MethylDNA_cys_MeTrfase_DNAb"/>
</dbReference>
<feature type="binding site" evidence="13">
    <location>
        <position position="32"/>
    </location>
    <ligand>
        <name>Zn(2+)</name>
        <dbReference type="ChEBI" id="CHEBI:29105"/>
    </ligand>
</feature>
<keyword evidence="13" id="KW-0479">Metal-binding</keyword>
<keyword evidence="9" id="KW-0804">Transcription</keyword>
<keyword evidence="16" id="KW-1185">Reference proteome</keyword>
<keyword evidence="7" id="KW-0805">Transcription regulation</keyword>
<feature type="binding site" evidence="13">
    <location>
        <position position="63"/>
    </location>
    <ligand>
        <name>Zn(2+)</name>
        <dbReference type="ChEBI" id="CHEBI:29105"/>
    </ligand>
</feature>
<dbReference type="InterPro" id="IPR004026">
    <property type="entry name" value="Ada_DNA_repair_Zn-bd"/>
</dbReference>
<proteinExistence type="inferred from homology"/>
<accession>A0A517Y1P1</accession>
<evidence type="ECO:0000259" key="14">
    <source>
        <dbReference type="PROSITE" id="PS01124"/>
    </source>
</evidence>
<dbReference type="SUPFAM" id="SSF53155">
    <property type="entry name" value="Methylated DNA-protein cysteine methyltransferase domain"/>
    <property type="match status" value="1"/>
</dbReference>
<keyword evidence="6" id="KW-0227">DNA damage</keyword>
<dbReference type="PIRSF" id="PIRSF000409">
    <property type="entry name" value="Ada"/>
    <property type="match status" value="1"/>
</dbReference>
<dbReference type="KEGG" id="uli:ETAA1_56590"/>
<dbReference type="NCBIfam" id="TIGR00589">
    <property type="entry name" value="ogt"/>
    <property type="match status" value="1"/>
</dbReference>
<feature type="binding site" evidence="13">
    <location>
        <position position="36"/>
    </location>
    <ligand>
        <name>Zn(2+)</name>
        <dbReference type="ChEBI" id="CHEBI:29105"/>
    </ligand>
</feature>
<dbReference type="Gene3D" id="3.40.10.10">
    <property type="entry name" value="DNA Methylphosphotriester Repair Domain"/>
    <property type="match status" value="1"/>
</dbReference>
<dbReference type="InterPro" id="IPR036388">
    <property type="entry name" value="WH-like_DNA-bd_sf"/>
</dbReference>
<dbReference type="GO" id="GO:0032259">
    <property type="term" value="P:methylation"/>
    <property type="evidence" value="ECO:0007669"/>
    <property type="project" value="UniProtKB-KW"/>
</dbReference>
<dbReference type="RefSeq" id="WP_202920458.1">
    <property type="nucleotide sequence ID" value="NZ_CP036273.1"/>
</dbReference>
<keyword evidence="8" id="KW-0010">Activator</keyword>
<feature type="binding site" evidence="13">
    <location>
        <position position="66"/>
    </location>
    <ligand>
        <name>Zn(2+)</name>
        <dbReference type="ChEBI" id="CHEBI:29105"/>
    </ligand>
</feature>
<feature type="domain" description="HTH araC/xylS-type" evidence="14">
    <location>
        <begin position="91"/>
        <end position="170"/>
    </location>
</feature>
<dbReference type="InterPro" id="IPR016221">
    <property type="entry name" value="Bifunct_regulatory_prot_Ada"/>
</dbReference>
<evidence type="ECO:0000256" key="6">
    <source>
        <dbReference type="ARBA" id="ARBA00022763"/>
    </source>
</evidence>
<evidence type="ECO:0000256" key="1">
    <source>
        <dbReference type="ARBA" id="ARBA00001286"/>
    </source>
</evidence>
<dbReference type="GO" id="GO:0003700">
    <property type="term" value="F:DNA-binding transcription factor activity"/>
    <property type="evidence" value="ECO:0007669"/>
    <property type="project" value="InterPro"/>
</dbReference>
<evidence type="ECO:0000256" key="4">
    <source>
        <dbReference type="ARBA" id="ARBA00022603"/>
    </source>
</evidence>
<evidence type="ECO:0000256" key="8">
    <source>
        <dbReference type="ARBA" id="ARBA00023159"/>
    </source>
</evidence>
<dbReference type="Pfam" id="PF02805">
    <property type="entry name" value="Ada_Zn_binding"/>
    <property type="match status" value="1"/>
</dbReference>
<name>A0A517Y1P1_9BACT</name>
<comment type="similarity">
    <text evidence="2">Belongs to the MGMT family.</text>
</comment>
<evidence type="ECO:0000256" key="12">
    <source>
        <dbReference type="PIRSR" id="PIRSR000409-1"/>
    </source>
</evidence>
<dbReference type="SUPFAM" id="SSF46767">
    <property type="entry name" value="Methylated DNA-protein cysteine methyltransferase, C-terminal domain"/>
    <property type="match status" value="1"/>
</dbReference>
<keyword evidence="10" id="KW-0234">DNA repair</keyword>
<feature type="active site" description="Nucleophile; methyl group acceptor from methylphosphotriester" evidence="12">
    <location>
        <position position="32"/>
    </location>
</feature>
<dbReference type="Proteomes" id="UP000319576">
    <property type="component" value="Chromosome"/>
</dbReference>
<feature type="active site" description="Nucleophile; methyl group acceptor from either O6-methylguanine or O4-methylthymine" evidence="12">
    <location>
        <position position="308"/>
    </location>
</feature>
<dbReference type="InterPro" id="IPR009057">
    <property type="entry name" value="Homeodomain-like_sf"/>
</dbReference>
<organism evidence="15 16">
    <name type="scientific">Urbifossiella limnaea</name>
    <dbReference type="NCBI Taxonomy" id="2528023"/>
    <lineage>
        <taxon>Bacteria</taxon>
        <taxon>Pseudomonadati</taxon>
        <taxon>Planctomycetota</taxon>
        <taxon>Planctomycetia</taxon>
        <taxon>Gemmatales</taxon>
        <taxon>Gemmataceae</taxon>
        <taxon>Urbifossiella</taxon>
    </lineage>
</organism>
<evidence type="ECO:0000256" key="13">
    <source>
        <dbReference type="PIRSR" id="PIRSR000409-3"/>
    </source>
</evidence>
<evidence type="ECO:0000256" key="11">
    <source>
        <dbReference type="ARBA" id="ARBA00049348"/>
    </source>
</evidence>
<dbReference type="SMART" id="SM00342">
    <property type="entry name" value="HTH_ARAC"/>
    <property type="match status" value="1"/>
</dbReference>
<keyword evidence="13" id="KW-0862">Zinc</keyword>
<comment type="cofactor">
    <cofactor evidence="13">
        <name>Zn(2+)</name>
        <dbReference type="ChEBI" id="CHEBI:29105"/>
    </cofactor>
    <text evidence="13">Binds 1 zinc ion per subunit.</text>
</comment>
<dbReference type="AlphaFoldDB" id="A0A517Y1P1"/>
<dbReference type="InterPro" id="IPR035451">
    <property type="entry name" value="Ada-like_dom_sf"/>
</dbReference>
<keyword evidence="5" id="KW-0808">Transferase</keyword>
<evidence type="ECO:0000256" key="9">
    <source>
        <dbReference type="ARBA" id="ARBA00023163"/>
    </source>
</evidence>
<sequence>MTDDDRWAALASRDPAADAAFVYSVRTTGVYCRPSCPARRPNRANVRFHDTAVAAERAGFRACKRCGPAAGHGAAVAEACRRLAADEPPDLAALADAAGLSRFHFHRVFKSVVGVTPKAYAAAERGRRAREQLAAGASVTAAAAGFGSASRFYAAAPAALGMAPAAYRAGGRGEVIRFAVGDSSLGRVLVAATAVGVCAVFLGDDADELTAELRRRFPKADVQPADAAFGATVANVVALVEAPAAAFDLPLDLRGTAFQVRVWEALRRIPAGTTTTYAKLAEQLGQPTAARAVARACATNHVSVAVPCHRVVGATGALTGYRWGVARKAELLKREAAGGR</sequence>
<reference evidence="15 16" key="1">
    <citation type="submission" date="2019-02" db="EMBL/GenBank/DDBJ databases">
        <title>Deep-cultivation of Planctomycetes and their phenomic and genomic characterization uncovers novel biology.</title>
        <authorList>
            <person name="Wiegand S."/>
            <person name="Jogler M."/>
            <person name="Boedeker C."/>
            <person name="Pinto D."/>
            <person name="Vollmers J."/>
            <person name="Rivas-Marin E."/>
            <person name="Kohn T."/>
            <person name="Peeters S.H."/>
            <person name="Heuer A."/>
            <person name="Rast P."/>
            <person name="Oberbeckmann S."/>
            <person name="Bunk B."/>
            <person name="Jeske O."/>
            <person name="Meyerdierks A."/>
            <person name="Storesund J.E."/>
            <person name="Kallscheuer N."/>
            <person name="Luecker S."/>
            <person name="Lage O.M."/>
            <person name="Pohl T."/>
            <person name="Merkel B.J."/>
            <person name="Hornburger P."/>
            <person name="Mueller R.-W."/>
            <person name="Bruemmer F."/>
            <person name="Labrenz M."/>
            <person name="Spormann A.M."/>
            <person name="Op den Camp H."/>
            <person name="Overmann J."/>
            <person name="Amann R."/>
            <person name="Jetten M.S.M."/>
            <person name="Mascher T."/>
            <person name="Medema M.H."/>
            <person name="Devos D.P."/>
            <person name="Kaster A.-K."/>
            <person name="Ovreas L."/>
            <person name="Rohde M."/>
            <person name="Galperin M.Y."/>
            <person name="Jogler C."/>
        </authorList>
    </citation>
    <scope>NUCLEOTIDE SEQUENCE [LARGE SCALE GENOMIC DNA]</scope>
    <source>
        <strain evidence="15 16">ETA_A1</strain>
    </source>
</reference>
<dbReference type="EMBL" id="CP036273">
    <property type="protein sequence ID" value="QDU23654.1"/>
    <property type="molecule type" value="Genomic_DNA"/>
</dbReference>
<evidence type="ECO:0000256" key="5">
    <source>
        <dbReference type="ARBA" id="ARBA00022679"/>
    </source>
</evidence>
<dbReference type="SUPFAM" id="SSF46689">
    <property type="entry name" value="Homeodomain-like"/>
    <property type="match status" value="1"/>
</dbReference>
<dbReference type="CDD" id="cd06445">
    <property type="entry name" value="ATase"/>
    <property type="match status" value="1"/>
</dbReference>
<evidence type="ECO:0000256" key="2">
    <source>
        <dbReference type="ARBA" id="ARBA00008711"/>
    </source>
</evidence>
<dbReference type="GO" id="GO:0043565">
    <property type="term" value="F:sequence-specific DNA binding"/>
    <property type="evidence" value="ECO:0007669"/>
    <property type="project" value="InterPro"/>
</dbReference>
<dbReference type="InterPro" id="IPR036631">
    <property type="entry name" value="MGMT_N_sf"/>
</dbReference>
<dbReference type="Gene3D" id="1.10.10.60">
    <property type="entry name" value="Homeodomain-like"/>
    <property type="match status" value="1"/>
</dbReference>
<dbReference type="PROSITE" id="PS01124">
    <property type="entry name" value="HTH_ARAC_FAMILY_2"/>
    <property type="match status" value="1"/>
</dbReference>
<gene>
    <name evidence="15" type="primary">ada</name>
    <name evidence="15" type="ORF">ETAA1_56590</name>
</gene>
<dbReference type="SUPFAM" id="SSF57884">
    <property type="entry name" value="Ada DNA repair protein, N-terminal domain (N-Ada 10)"/>
    <property type="match status" value="1"/>
</dbReference>
<dbReference type="PROSITE" id="PS00374">
    <property type="entry name" value="MGMT"/>
    <property type="match status" value="1"/>
</dbReference>
<dbReference type="Pfam" id="PF01035">
    <property type="entry name" value="DNA_binding_1"/>
    <property type="match status" value="1"/>
</dbReference>
<evidence type="ECO:0000256" key="10">
    <source>
        <dbReference type="ARBA" id="ARBA00023204"/>
    </source>
</evidence>